<gene>
    <name evidence="1" type="ORF">A2209_00440</name>
</gene>
<sequence>MNKEVGVVDPRVDKYINELLEKAGEYDLSSQSKKILNYVVYLLLNKDFQHIMRSYRLALRMPIDGFKDDGEIKLWEIKFKEMVDKYHTGESIDPGTKFLIDEIEKFLRHPLIDKPRKDGFVVTDICINAVDTAGNFIFQFLNFRNTKNFVYWLKIIDELLHFNSPEGIVSHLYNWSKVFGTQSIHFEQENNKVKMTVFLYPDTTIKDVEQLIESKRTRISEEINKINSNVRKNESKTSDIKRDYFIYQTYMNHKTNRKRGDKIYSNITKADAVKDKSMRTKETVYIEADSIRKIVDRMNKRIKNALTNSPIELDKFLGMIVPKRHT</sequence>
<evidence type="ECO:0000313" key="2">
    <source>
        <dbReference type="Proteomes" id="UP000178450"/>
    </source>
</evidence>
<name>A0A1F7KAY1_9BACT</name>
<accession>A0A1F7KAY1</accession>
<dbReference type="AlphaFoldDB" id="A0A1F7KAY1"/>
<comment type="caution">
    <text evidence="1">The sequence shown here is derived from an EMBL/GenBank/DDBJ whole genome shotgun (WGS) entry which is preliminary data.</text>
</comment>
<organism evidence="1 2">
    <name type="scientific">Candidatus Roizmanbacteria bacterium RIFOXYA1_FULL_41_12</name>
    <dbReference type="NCBI Taxonomy" id="1802082"/>
    <lineage>
        <taxon>Bacteria</taxon>
        <taxon>Candidatus Roizmaniibacteriota</taxon>
    </lineage>
</organism>
<dbReference type="Proteomes" id="UP000178450">
    <property type="component" value="Unassembled WGS sequence"/>
</dbReference>
<reference evidence="1 2" key="1">
    <citation type="journal article" date="2016" name="Nat. Commun.">
        <title>Thousands of microbial genomes shed light on interconnected biogeochemical processes in an aquifer system.</title>
        <authorList>
            <person name="Anantharaman K."/>
            <person name="Brown C.T."/>
            <person name="Hug L.A."/>
            <person name="Sharon I."/>
            <person name="Castelle C.J."/>
            <person name="Probst A.J."/>
            <person name="Thomas B.C."/>
            <person name="Singh A."/>
            <person name="Wilkins M.J."/>
            <person name="Karaoz U."/>
            <person name="Brodie E.L."/>
            <person name="Williams K.H."/>
            <person name="Hubbard S.S."/>
            <person name="Banfield J.F."/>
        </authorList>
    </citation>
    <scope>NUCLEOTIDE SEQUENCE [LARGE SCALE GENOMIC DNA]</scope>
</reference>
<protein>
    <submittedName>
        <fullName evidence="1">Uncharacterized protein</fullName>
    </submittedName>
</protein>
<evidence type="ECO:0000313" key="1">
    <source>
        <dbReference type="EMBL" id="OGK65023.1"/>
    </source>
</evidence>
<dbReference type="EMBL" id="MGBG01000012">
    <property type="protein sequence ID" value="OGK65023.1"/>
    <property type="molecule type" value="Genomic_DNA"/>
</dbReference>
<proteinExistence type="predicted"/>